<gene>
    <name evidence="2" type="ORF">ATO10_00025</name>
</gene>
<accession>A0A058ZPF0</accession>
<reference evidence="2 3" key="1">
    <citation type="submission" date="2013-04" db="EMBL/GenBank/DDBJ databases">
        <title>Shimia sp. 22II-S11-Z10 Genome Sequencing.</title>
        <authorList>
            <person name="Lai Q."/>
            <person name="Li G."/>
            <person name="Shao Z."/>
        </authorList>
    </citation>
    <scope>NUCLEOTIDE SEQUENCE [LARGE SCALE GENOMIC DNA]</scope>
    <source>
        <strain evidence="3">22II-S11-Z10</strain>
    </source>
</reference>
<dbReference type="PATRIC" id="fig|1461693.3.peg.5"/>
<proteinExistence type="predicted"/>
<feature type="transmembrane region" description="Helical" evidence="1">
    <location>
        <begin position="5"/>
        <end position="21"/>
    </location>
</feature>
<dbReference type="RefSeq" id="WP_035246516.1">
    <property type="nucleotide sequence ID" value="NZ_AQQY01000001.1"/>
</dbReference>
<evidence type="ECO:0000256" key="1">
    <source>
        <dbReference type="SAM" id="Phobius"/>
    </source>
</evidence>
<keyword evidence="3" id="KW-1185">Reference proteome</keyword>
<keyword evidence="1" id="KW-0472">Membrane</keyword>
<sequence>MRGFLYVLTGLAVMGLIYWAYNENYQTRESIAQAERLQREIGHQRQTLSMLRAEWAYLNRPDRLRELADLNFQRLGLLPLRPEQFGLTDQVAYPGSGTLPITNPIDAIGTLEEAAQ</sequence>
<keyword evidence="1" id="KW-0812">Transmembrane</keyword>
<comment type="caution">
    <text evidence="2">The sequence shown here is derived from an EMBL/GenBank/DDBJ whole genome shotgun (WGS) entry which is preliminary data.</text>
</comment>
<protein>
    <recommendedName>
        <fullName evidence="4">Cell division protein FtsL</fullName>
    </recommendedName>
</protein>
<organism evidence="2 3">
    <name type="scientific">Actibacterium atlanticum</name>
    <dbReference type="NCBI Taxonomy" id="1461693"/>
    <lineage>
        <taxon>Bacteria</taxon>
        <taxon>Pseudomonadati</taxon>
        <taxon>Pseudomonadota</taxon>
        <taxon>Alphaproteobacteria</taxon>
        <taxon>Rhodobacterales</taxon>
        <taxon>Roseobacteraceae</taxon>
        <taxon>Actibacterium</taxon>
    </lineage>
</organism>
<dbReference type="Proteomes" id="UP000024836">
    <property type="component" value="Unassembled WGS sequence"/>
</dbReference>
<evidence type="ECO:0000313" key="3">
    <source>
        <dbReference type="Proteomes" id="UP000024836"/>
    </source>
</evidence>
<dbReference type="AlphaFoldDB" id="A0A058ZPF0"/>
<evidence type="ECO:0000313" key="2">
    <source>
        <dbReference type="EMBL" id="KCV83100.1"/>
    </source>
</evidence>
<dbReference type="EMBL" id="AQQY01000001">
    <property type="protein sequence ID" value="KCV83100.1"/>
    <property type="molecule type" value="Genomic_DNA"/>
</dbReference>
<evidence type="ECO:0008006" key="4">
    <source>
        <dbReference type="Google" id="ProtNLM"/>
    </source>
</evidence>
<dbReference type="STRING" id="1461693.ATO10_00025"/>
<keyword evidence="1" id="KW-1133">Transmembrane helix</keyword>
<name>A0A058ZPF0_9RHOB</name>
<dbReference type="eggNOG" id="COG5462">
    <property type="taxonomic scope" value="Bacteria"/>
</dbReference>